<dbReference type="OMA" id="TKLPVIW"/>
<reference evidence="3 4" key="1">
    <citation type="submission" date="2020-11" db="EMBL/GenBank/DDBJ databases">
        <authorList>
            <person name="Wallbank WR R."/>
            <person name="Pardo Diaz C."/>
            <person name="Kozak K."/>
            <person name="Martin S."/>
            <person name="Jiggins C."/>
            <person name="Moest M."/>
            <person name="Warren A I."/>
            <person name="Generalovic N T."/>
            <person name="Byers J.R.P. K."/>
            <person name="Montejo-Kovacevich G."/>
            <person name="Yen C E."/>
        </authorList>
    </citation>
    <scope>NUCLEOTIDE SEQUENCE [LARGE SCALE GENOMIC DNA]</scope>
</reference>
<comment type="similarity">
    <text evidence="1">Belongs to the bystin family.</text>
</comment>
<dbReference type="Pfam" id="PF05291">
    <property type="entry name" value="Bystin"/>
    <property type="match status" value="1"/>
</dbReference>
<proteinExistence type="inferred from homology"/>
<dbReference type="InParanoid" id="A0A7R8UVC4"/>
<dbReference type="PANTHER" id="PTHR12821:SF0">
    <property type="entry name" value="BYSTIN"/>
    <property type="match status" value="1"/>
</dbReference>
<dbReference type="GO" id="GO:0005737">
    <property type="term" value="C:cytoplasm"/>
    <property type="evidence" value="ECO:0007669"/>
    <property type="project" value="TreeGrafter"/>
</dbReference>
<dbReference type="GO" id="GO:0030688">
    <property type="term" value="C:preribosome, small subunit precursor"/>
    <property type="evidence" value="ECO:0007669"/>
    <property type="project" value="TreeGrafter"/>
</dbReference>
<evidence type="ECO:0000256" key="2">
    <source>
        <dbReference type="SAM" id="MobiDB-lite"/>
    </source>
</evidence>
<feature type="region of interest" description="Disordered" evidence="2">
    <location>
        <begin position="1"/>
        <end position="37"/>
    </location>
</feature>
<dbReference type="FunCoup" id="A0A7R8UVC4">
    <property type="interactions" value="1062"/>
</dbReference>
<evidence type="ECO:0000313" key="4">
    <source>
        <dbReference type="Proteomes" id="UP000594454"/>
    </source>
</evidence>
<dbReference type="InterPro" id="IPR007955">
    <property type="entry name" value="Bystin"/>
</dbReference>
<gene>
    <name evidence="3" type="ORF">HERILL_LOCUS10335</name>
</gene>
<dbReference type="GO" id="GO:0005730">
    <property type="term" value="C:nucleolus"/>
    <property type="evidence" value="ECO:0007669"/>
    <property type="project" value="TreeGrafter"/>
</dbReference>
<evidence type="ECO:0000313" key="3">
    <source>
        <dbReference type="EMBL" id="CAD7087642.1"/>
    </source>
</evidence>
<feature type="compositionally biased region" description="Basic and acidic residues" evidence="2">
    <location>
        <begin position="59"/>
        <end position="73"/>
    </location>
</feature>
<dbReference type="GO" id="GO:0006364">
    <property type="term" value="P:rRNA processing"/>
    <property type="evidence" value="ECO:0007669"/>
    <property type="project" value="TreeGrafter"/>
</dbReference>
<protein>
    <recommendedName>
        <fullName evidence="5">Bystin</fullName>
    </recommendedName>
</protein>
<evidence type="ECO:0000256" key="1">
    <source>
        <dbReference type="ARBA" id="ARBA00007114"/>
    </source>
</evidence>
<sequence>MGKVKRSNIANNPGSRNPLEQEIMDSRVAKPKNKHKIRLRAEHSDVIDSKTSRKILSEARRQQMHMGEAEKDNFTNPHLSLKLENKGKDDEDVNEQELHDDLQINAEDEKALRNFQNKSGKKVRNLSDMIMEKIAEKQSDLHTKLTDDGSMKIEDLDPRIREMYEGVRDVMKRYRSGKVPKAFKIIPKLKNWEHILYITEPFNWTAAAMFQGTRIFASVLSQGMAQKFYNLVLLPRVRDDLSEYKKLNIHLYNALKKALFKPAAFMKGIILPLLESGDCTLREAIIFGSVIAKNTIPVLHSSACLLKICEMEYSGANSIFIRIFLDKRYALPYRVVDAAVFHFLRFENDKREMPVLWHQSLLTFVQRYKNDISSEQKEALFGLLRKKSHVKLTPEIRRELQAAKCRDVEMMDPSEHLNDVEEMEDVEGMDDNFEMSD</sequence>
<dbReference type="GO" id="GO:0030515">
    <property type="term" value="F:snoRNA binding"/>
    <property type="evidence" value="ECO:0007669"/>
    <property type="project" value="TreeGrafter"/>
</dbReference>
<dbReference type="Proteomes" id="UP000594454">
    <property type="component" value="Chromosome 4"/>
</dbReference>
<feature type="region of interest" description="Disordered" evidence="2">
    <location>
        <begin position="59"/>
        <end position="94"/>
    </location>
</feature>
<accession>A0A7R8UVC4</accession>
<dbReference type="AlphaFoldDB" id="A0A7R8UVC4"/>
<keyword evidence="4" id="KW-1185">Reference proteome</keyword>
<dbReference type="OrthoDB" id="2192561at2759"/>
<organism evidence="3 4">
    <name type="scientific">Hermetia illucens</name>
    <name type="common">Black soldier fly</name>
    <dbReference type="NCBI Taxonomy" id="343691"/>
    <lineage>
        <taxon>Eukaryota</taxon>
        <taxon>Metazoa</taxon>
        <taxon>Ecdysozoa</taxon>
        <taxon>Arthropoda</taxon>
        <taxon>Hexapoda</taxon>
        <taxon>Insecta</taxon>
        <taxon>Pterygota</taxon>
        <taxon>Neoptera</taxon>
        <taxon>Endopterygota</taxon>
        <taxon>Diptera</taxon>
        <taxon>Brachycera</taxon>
        <taxon>Stratiomyomorpha</taxon>
        <taxon>Stratiomyidae</taxon>
        <taxon>Hermetiinae</taxon>
        <taxon>Hermetia</taxon>
    </lineage>
</organism>
<name>A0A7R8UVC4_HERIL</name>
<dbReference type="PANTHER" id="PTHR12821">
    <property type="entry name" value="BYSTIN"/>
    <property type="match status" value="1"/>
</dbReference>
<dbReference type="EMBL" id="LR899012">
    <property type="protein sequence ID" value="CAD7087642.1"/>
    <property type="molecule type" value="Genomic_DNA"/>
</dbReference>
<evidence type="ECO:0008006" key="5">
    <source>
        <dbReference type="Google" id="ProtNLM"/>
    </source>
</evidence>